<protein>
    <submittedName>
        <fullName evidence="1">Uncharacterized protein</fullName>
    </submittedName>
</protein>
<dbReference type="Proteomes" id="UP000542742">
    <property type="component" value="Unassembled WGS sequence"/>
</dbReference>
<gene>
    <name evidence="1" type="ORF">BKA14_007610</name>
</gene>
<dbReference type="AlphaFoldDB" id="A0A7W7G5Y5"/>
<sequence length="234" mass="23599">MLRRLGRQRGNRAARAGTSCVRRLATTVGGQGARLWALRVDCGRARRRGGCGRADSGCTGHGGCEAGRLRRAGPGGPAVGAPVAGGATVGAAAARRAGYGARGVRQAGYGARGAAVAGWAGCERAGGGRGDGGRSGCAAGWLWGARGAEGWLWAREVRQAGCGRVGCGGCAVCRLWRRGSAAAVRWPGCGRAGRRLCGRFGGAGPGGDVKRGAPHRGRPFVKSCSGGWGLFSWS</sequence>
<comment type="caution">
    <text evidence="1">The sequence shown here is derived from an EMBL/GenBank/DDBJ whole genome shotgun (WGS) entry which is preliminary data.</text>
</comment>
<dbReference type="EMBL" id="JACHMF010000001">
    <property type="protein sequence ID" value="MBB4697462.1"/>
    <property type="molecule type" value="Genomic_DNA"/>
</dbReference>
<accession>A0A7W7G5Y5</accession>
<evidence type="ECO:0000313" key="2">
    <source>
        <dbReference type="Proteomes" id="UP000542742"/>
    </source>
</evidence>
<name>A0A7W7G5Y5_9ACTN</name>
<keyword evidence="2" id="KW-1185">Reference proteome</keyword>
<reference evidence="1 2" key="1">
    <citation type="submission" date="2020-08" db="EMBL/GenBank/DDBJ databases">
        <title>Sequencing the genomes of 1000 actinobacteria strains.</title>
        <authorList>
            <person name="Klenk H.-P."/>
        </authorList>
    </citation>
    <scope>NUCLEOTIDE SEQUENCE [LARGE SCALE GENOMIC DNA]</scope>
    <source>
        <strain evidence="1 2">DSM 45518</strain>
    </source>
</reference>
<proteinExistence type="predicted"/>
<evidence type="ECO:0000313" key="1">
    <source>
        <dbReference type="EMBL" id="MBB4697462.1"/>
    </source>
</evidence>
<organism evidence="1 2">
    <name type="scientific">Paractinoplanes abujensis</name>
    <dbReference type="NCBI Taxonomy" id="882441"/>
    <lineage>
        <taxon>Bacteria</taxon>
        <taxon>Bacillati</taxon>
        <taxon>Actinomycetota</taxon>
        <taxon>Actinomycetes</taxon>
        <taxon>Micromonosporales</taxon>
        <taxon>Micromonosporaceae</taxon>
        <taxon>Paractinoplanes</taxon>
    </lineage>
</organism>